<evidence type="ECO:0000313" key="2">
    <source>
        <dbReference type="EMBL" id="TFD85770.1"/>
    </source>
</evidence>
<keyword evidence="1" id="KW-0472">Membrane</keyword>
<proteinExistence type="predicted"/>
<comment type="caution">
    <text evidence="2">The sequence shown here is derived from an EMBL/GenBank/DDBJ whole genome shotgun (WGS) entry which is preliminary data.</text>
</comment>
<keyword evidence="1" id="KW-1133">Transmembrane helix</keyword>
<organism evidence="2 3">
    <name type="scientific">Cryobacterium lactosi</name>
    <dbReference type="NCBI Taxonomy" id="1259202"/>
    <lineage>
        <taxon>Bacteria</taxon>
        <taxon>Bacillati</taxon>
        <taxon>Actinomycetota</taxon>
        <taxon>Actinomycetes</taxon>
        <taxon>Micrococcales</taxon>
        <taxon>Microbacteriaceae</taxon>
        <taxon>Cryobacterium</taxon>
    </lineage>
</organism>
<keyword evidence="3" id="KW-1185">Reference proteome</keyword>
<evidence type="ECO:0000313" key="3">
    <source>
        <dbReference type="Proteomes" id="UP000298468"/>
    </source>
</evidence>
<dbReference type="AlphaFoldDB" id="A0A4R9BJM4"/>
<gene>
    <name evidence="2" type="ORF">E3T61_16695</name>
</gene>
<keyword evidence="1" id="KW-0812">Transmembrane</keyword>
<name>A0A4R9BJM4_9MICO</name>
<feature type="transmembrane region" description="Helical" evidence="1">
    <location>
        <begin position="6"/>
        <end position="28"/>
    </location>
</feature>
<dbReference type="EMBL" id="SOHM01000034">
    <property type="protein sequence ID" value="TFD85770.1"/>
    <property type="molecule type" value="Genomic_DNA"/>
</dbReference>
<dbReference type="Proteomes" id="UP000298468">
    <property type="component" value="Unassembled WGS sequence"/>
</dbReference>
<evidence type="ECO:0000256" key="1">
    <source>
        <dbReference type="SAM" id="Phobius"/>
    </source>
</evidence>
<protein>
    <submittedName>
        <fullName evidence="2">Uncharacterized protein</fullName>
    </submittedName>
</protein>
<accession>A0A4R9BJM4</accession>
<reference evidence="2 3" key="1">
    <citation type="submission" date="2019-03" db="EMBL/GenBank/DDBJ databases">
        <title>Genomics of glacier-inhabiting Cryobacterium strains.</title>
        <authorList>
            <person name="Liu Q."/>
            <person name="Xin Y.-H."/>
        </authorList>
    </citation>
    <scope>NUCLEOTIDE SEQUENCE [LARGE SCALE GENOMIC DNA]</scope>
    <source>
        <strain evidence="2 3">Sr59</strain>
    </source>
</reference>
<dbReference type="RefSeq" id="WP_134641985.1">
    <property type="nucleotide sequence ID" value="NZ_SOHM01000034.1"/>
</dbReference>
<sequence>MIFDENLPTLLVLLPFIALAGAFLYMILRAQWRSKERIAQSGPELAGALAASTAATLGATERLERIDARLASIEKSLNDNSS</sequence>